<evidence type="ECO:0000313" key="1">
    <source>
        <dbReference type="EMBL" id="TDD37775.1"/>
    </source>
</evidence>
<gene>
    <name evidence="1" type="ORF">E1288_39905</name>
</gene>
<name>A0A4R4Y147_9PSEU</name>
<evidence type="ECO:0000313" key="2">
    <source>
        <dbReference type="Proteomes" id="UP000294947"/>
    </source>
</evidence>
<keyword evidence="2" id="KW-1185">Reference proteome</keyword>
<reference evidence="1 2" key="1">
    <citation type="submission" date="2019-03" db="EMBL/GenBank/DDBJ databases">
        <title>Draft genome sequences of novel Actinobacteria.</title>
        <authorList>
            <person name="Sahin N."/>
            <person name="Ay H."/>
            <person name="Saygin H."/>
        </authorList>
    </citation>
    <scope>NUCLEOTIDE SEQUENCE [LARGE SCALE GENOMIC DNA]</scope>
    <source>
        <strain evidence="1 2">7K502</strain>
    </source>
</reference>
<accession>A0A4R4Y147</accession>
<proteinExistence type="predicted"/>
<comment type="caution">
    <text evidence="1">The sequence shown here is derived from an EMBL/GenBank/DDBJ whole genome shotgun (WGS) entry which is preliminary data.</text>
</comment>
<organism evidence="1 2">
    <name type="scientific">Saccharopolyspora elongata</name>
    <dbReference type="NCBI Taxonomy" id="2530387"/>
    <lineage>
        <taxon>Bacteria</taxon>
        <taxon>Bacillati</taxon>
        <taxon>Actinomycetota</taxon>
        <taxon>Actinomycetes</taxon>
        <taxon>Pseudonocardiales</taxon>
        <taxon>Pseudonocardiaceae</taxon>
        <taxon>Saccharopolyspora</taxon>
    </lineage>
</organism>
<dbReference type="EMBL" id="SMKW01000092">
    <property type="protein sequence ID" value="TDD37775.1"/>
    <property type="molecule type" value="Genomic_DNA"/>
</dbReference>
<dbReference type="AlphaFoldDB" id="A0A4R4Y147"/>
<dbReference type="Proteomes" id="UP000294947">
    <property type="component" value="Unassembled WGS sequence"/>
</dbReference>
<protein>
    <submittedName>
        <fullName evidence="1">Uncharacterized protein</fullName>
    </submittedName>
</protein>
<sequence length="116" mass="12576">MMGDDLRTAMRAAGWSTECIADLPMLWTHAPADDGGWWLLGGELAGDPDVMVRVEHAFPSDALSRRDLTEPFTALLGNLVARAVGGTVVATELSQQEVAELSSQLRWLRVLLRSGT</sequence>